<dbReference type="EMBL" id="BIFQ01000002">
    <property type="protein sequence ID" value="GCE10043.1"/>
    <property type="molecule type" value="Genomic_DNA"/>
</dbReference>
<accession>A0A401ZT47</accession>
<dbReference type="Proteomes" id="UP000287224">
    <property type="component" value="Unassembled WGS sequence"/>
</dbReference>
<evidence type="ECO:0000313" key="2">
    <source>
        <dbReference type="Proteomes" id="UP000287224"/>
    </source>
</evidence>
<keyword evidence="2" id="KW-1185">Reference proteome</keyword>
<evidence type="ECO:0000313" key="1">
    <source>
        <dbReference type="EMBL" id="GCE10043.1"/>
    </source>
</evidence>
<gene>
    <name evidence="1" type="ORF">KDAU_73720</name>
</gene>
<reference evidence="2" key="1">
    <citation type="submission" date="2018-12" db="EMBL/GenBank/DDBJ databases">
        <title>Tengunoibacter tsumagoiensis gen. nov., sp. nov., Dictyobacter kobayashii sp. nov., D. alpinus sp. nov., and D. joshuensis sp. nov. and description of Dictyobacteraceae fam. nov. within the order Ktedonobacterales isolated from Tengu-no-mugimeshi.</title>
        <authorList>
            <person name="Wang C.M."/>
            <person name="Zheng Y."/>
            <person name="Sakai Y."/>
            <person name="Toyoda A."/>
            <person name="Minakuchi Y."/>
            <person name="Abe K."/>
            <person name="Yokota A."/>
            <person name="Yabe S."/>
        </authorList>
    </citation>
    <scope>NUCLEOTIDE SEQUENCE [LARGE SCALE GENOMIC DNA]</scope>
    <source>
        <strain evidence="2">S-27</strain>
    </source>
</reference>
<comment type="caution">
    <text evidence="1">The sequence shown here is derived from an EMBL/GenBank/DDBJ whole genome shotgun (WGS) entry which is preliminary data.</text>
</comment>
<proteinExistence type="predicted"/>
<name>A0A401ZT47_9CHLR</name>
<sequence length="77" mass="8374">MVAIQASIATIAPLRGVKRDAQLRANSRSIFFGARLVFLDFLMVGTHPFVPKEADCPLQGKETILAPAKGHAHEAEF</sequence>
<organism evidence="1 2">
    <name type="scientific">Dictyobacter aurantiacus</name>
    <dbReference type="NCBI Taxonomy" id="1936993"/>
    <lineage>
        <taxon>Bacteria</taxon>
        <taxon>Bacillati</taxon>
        <taxon>Chloroflexota</taxon>
        <taxon>Ktedonobacteria</taxon>
        <taxon>Ktedonobacterales</taxon>
        <taxon>Dictyobacteraceae</taxon>
        <taxon>Dictyobacter</taxon>
    </lineage>
</organism>
<dbReference type="AlphaFoldDB" id="A0A401ZT47"/>
<protein>
    <submittedName>
        <fullName evidence="1">Uncharacterized protein</fullName>
    </submittedName>
</protein>